<dbReference type="KEGG" id="pmh:P9215_04251"/>
<feature type="domain" description="Methyltransferase type 11" evidence="1">
    <location>
        <begin position="101"/>
        <end position="197"/>
    </location>
</feature>
<dbReference type="Pfam" id="PF08241">
    <property type="entry name" value="Methyltransf_11"/>
    <property type="match status" value="1"/>
</dbReference>
<evidence type="ECO:0000259" key="1">
    <source>
        <dbReference type="Pfam" id="PF08241"/>
    </source>
</evidence>
<evidence type="ECO:0000313" key="2">
    <source>
        <dbReference type="EMBL" id="ABV50041.1"/>
    </source>
</evidence>
<keyword evidence="2" id="KW-0489">Methyltransferase</keyword>
<protein>
    <submittedName>
        <fullName evidence="2">Methylase involved in ubiquinone/menaquinone biosynthesis</fullName>
    </submittedName>
</protein>
<dbReference type="SUPFAM" id="SSF53335">
    <property type="entry name" value="S-adenosyl-L-methionine-dependent methyltransferases"/>
    <property type="match status" value="1"/>
</dbReference>
<keyword evidence="2" id="KW-0830">Ubiquinone</keyword>
<dbReference type="CDD" id="cd02440">
    <property type="entry name" value="AdoMet_MTases"/>
    <property type="match status" value="1"/>
</dbReference>
<dbReference type="STRING" id="93060.P9215_04251"/>
<dbReference type="InterPro" id="IPR013216">
    <property type="entry name" value="Methyltransf_11"/>
</dbReference>
<dbReference type="PANTHER" id="PTHR43861">
    <property type="entry name" value="TRANS-ACONITATE 2-METHYLTRANSFERASE-RELATED"/>
    <property type="match status" value="1"/>
</dbReference>
<organism evidence="2 3">
    <name type="scientific">Prochlorococcus marinus (strain MIT 9215)</name>
    <dbReference type="NCBI Taxonomy" id="93060"/>
    <lineage>
        <taxon>Bacteria</taxon>
        <taxon>Bacillati</taxon>
        <taxon>Cyanobacteriota</taxon>
        <taxon>Cyanophyceae</taxon>
        <taxon>Synechococcales</taxon>
        <taxon>Prochlorococcaceae</taxon>
        <taxon>Prochlorococcus</taxon>
    </lineage>
</organism>
<dbReference type="EMBL" id="CP000825">
    <property type="protein sequence ID" value="ABV50041.1"/>
    <property type="molecule type" value="Genomic_DNA"/>
</dbReference>
<dbReference type="eggNOG" id="COG2226">
    <property type="taxonomic scope" value="Bacteria"/>
</dbReference>
<proteinExistence type="predicted"/>
<evidence type="ECO:0000313" key="3">
    <source>
        <dbReference type="Proteomes" id="UP000002014"/>
    </source>
</evidence>
<dbReference type="InterPro" id="IPR029063">
    <property type="entry name" value="SAM-dependent_MTases_sf"/>
</dbReference>
<name>A8G360_PROM2</name>
<dbReference type="Proteomes" id="UP000002014">
    <property type="component" value="Chromosome"/>
</dbReference>
<accession>A8G360</accession>
<dbReference type="Gene3D" id="3.40.50.150">
    <property type="entry name" value="Vaccinia Virus protein VP39"/>
    <property type="match status" value="1"/>
</dbReference>
<dbReference type="GO" id="GO:0032259">
    <property type="term" value="P:methylation"/>
    <property type="evidence" value="ECO:0007669"/>
    <property type="project" value="UniProtKB-KW"/>
</dbReference>
<sequence>MVMSDLKRYEKIKDAFFKKIEHKEEKLYLDNKNLNLIKNSIPNFISDDLDNLTNKMSEFYDEVRFPNYDDCEDYASLYDKGIKNLFTKRIDQELSYGTNTLELGCGTGQLSLFLARGNRNIFSVDISNGSLILGEKFRIENDIKNVYFMKMDVFDLKFKKNYFDFTISNGVLHHTKDARKAFNSLVEVTKPGGLIVIGLYHKYGRFFTKVKQKLARLLGKNIFFLDQTSLKIKSKDKRNAWVTDQFLNPHETLHLPSQTMQWFKEEGVEFVNLIPHSDDISKPLFQTREEPKLSFINEFLMLFNMNQIQEGGFFVIIGRKNKY</sequence>
<dbReference type="GO" id="GO:0008168">
    <property type="term" value="F:methyltransferase activity"/>
    <property type="evidence" value="ECO:0007669"/>
    <property type="project" value="UniProtKB-KW"/>
</dbReference>
<dbReference type="AlphaFoldDB" id="A8G360"/>
<gene>
    <name evidence="2" type="ordered locus">P9215_04251</name>
</gene>
<keyword evidence="2" id="KW-0808">Transferase</keyword>
<dbReference type="OrthoDB" id="538978at2"/>
<reference evidence="2 3" key="1">
    <citation type="journal article" date="2007" name="PLoS Genet.">
        <title>Patterns and implications of gene gain and loss in the evolution of Prochlorococcus.</title>
        <authorList>
            <person name="Kettler G.C."/>
            <person name="Martiny A.C."/>
            <person name="Huang K."/>
            <person name="Zucker J."/>
            <person name="Coleman M.L."/>
            <person name="Rodrigue S."/>
            <person name="Chen F."/>
            <person name="Lapidus A."/>
            <person name="Ferriera S."/>
            <person name="Johnson J."/>
            <person name="Steglich C."/>
            <person name="Church G.M."/>
            <person name="Richardson P."/>
            <person name="Chisholm S.W."/>
        </authorList>
    </citation>
    <scope>NUCLEOTIDE SEQUENCE [LARGE SCALE GENOMIC DNA]</scope>
    <source>
        <strain evidence="2 3">MIT 9215</strain>
    </source>
</reference>
<dbReference type="HOGENOM" id="CLU_860140_0_0_3"/>